<keyword evidence="2" id="KW-1185">Reference proteome</keyword>
<reference evidence="1 2" key="1">
    <citation type="submission" date="2018-07" db="EMBL/GenBank/DDBJ databases">
        <title>The genomes of Aspergillus section Nigri reveals drivers in fungal speciation.</title>
        <authorList>
            <consortium name="DOE Joint Genome Institute"/>
            <person name="Vesth T.C."/>
            <person name="Nybo J."/>
            <person name="Theobald S."/>
            <person name="Brandl J."/>
            <person name="Frisvad J.C."/>
            <person name="Nielsen K.F."/>
            <person name="Lyhne E.K."/>
            <person name="Kogle M.E."/>
            <person name="Kuo A."/>
            <person name="Riley R."/>
            <person name="Clum A."/>
            <person name="Nolan M."/>
            <person name="Lipzen A."/>
            <person name="Salamov A."/>
            <person name="Henrissat B."/>
            <person name="Wiebenga A."/>
            <person name="De vries R.P."/>
            <person name="Grigoriev I.V."/>
            <person name="Mortensen U.H."/>
            <person name="Andersen M.R."/>
            <person name="Baker S.E."/>
        </authorList>
    </citation>
    <scope>NUCLEOTIDE SEQUENCE [LARGE SCALE GENOMIC DNA]</scope>
    <source>
        <strain evidence="1 2">CBS 139.54b</strain>
    </source>
</reference>
<organism evidence="1 2">
    <name type="scientific">Aspergillus welwitschiae</name>
    <dbReference type="NCBI Taxonomy" id="1341132"/>
    <lineage>
        <taxon>Eukaryota</taxon>
        <taxon>Fungi</taxon>
        <taxon>Dikarya</taxon>
        <taxon>Ascomycota</taxon>
        <taxon>Pezizomycotina</taxon>
        <taxon>Eurotiomycetes</taxon>
        <taxon>Eurotiomycetidae</taxon>
        <taxon>Eurotiales</taxon>
        <taxon>Aspergillaceae</taxon>
        <taxon>Aspergillus</taxon>
        <taxon>Aspergillus subgen. Circumdati</taxon>
    </lineage>
</organism>
<evidence type="ECO:0000313" key="2">
    <source>
        <dbReference type="Proteomes" id="UP000253729"/>
    </source>
</evidence>
<dbReference type="RefSeq" id="XP_026619392.1">
    <property type="nucleotide sequence ID" value="XM_026770041.1"/>
</dbReference>
<sequence length="60" mass="6626">MVEVCDNLLCCGSKRRGLVPRPERSNLNRTTENLMLSLIGTDQADSMQPLHIAAKSRTAL</sequence>
<dbReference type="AlphaFoldDB" id="A0A3F3PHE5"/>
<evidence type="ECO:0000313" key="1">
    <source>
        <dbReference type="EMBL" id="RDH26370.1"/>
    </source>
</evidence>
<protein>
    <submittedName>
        <fullName evidence="1">Uncharacterized protein</fullName>
    </submittedName>
</protein>
<proteinExistence type="predicted"/>
<dbReference type="Proteomes" id="UP000253729">
    <property type="component" value="Unassembled WGS sequence"/>
</dbReference>
<name>A0A3F3PHE5_9EURO</name>
<gene>
    <name evidence="1" type="ORF">BDQ94DRAFT_164543</name>
</gene>
<accession>A0A3F3PHE5</accession>
<dbReference type="GeneID" id="38138397"/>
<dbReference type="EMBL" id="KZ852158">
    <property type="protein sequence ID" value="RDH26370.1"/>
    <property type="molecule type" value="Genomic_DNA"/>
</dbReference>